<feature type="transmembrane region" description="Helical" evidence="1">
    <location>
        <begin position="127"/>
        <end position="150"/>
    </location>
</feature>
<keyword evidence="1" id="KW-0812">Transmembrane</keyword>
<feature type="transmembrane region" description="Helical" evidence="1">
    <location>
        <begin position="170"/>
        <end position="189"/>
    </location>
</feature>
<organism evidence="2 3">
    <name type="scientific">Nocardioides aquiterrae</name>
    <dbReference type="NCBI Taxonomy" id="203799"/>
    <lineage>
        <taxon>Bacteria</taxon>
        <taxon>Bacillati</taxon>
        <taxon>Actinomycetota</taxon>
        <taxon>Actinomycetes</taxon>
        <taxon>Propionibacteriales</taxon>
        <taxon>Nocardioidaceae</taxon>
        <taxon>Nocardioides</taxon>
    </lineage>
</organism>
<feature type="transmembrane region" description="Helical" evidence="1">
    <location>
        <begin position="549"/>
        <end position="574"/>
    </location>
</feature>
<gene>
    <name evidence="2" type="ORF">GCM10009606_22450</name>
</gene>
<keyword evidence="1" id="KW-1133">Transmembrane helix</keyword>
<dbReference type="EMBL" id="BAAAJE010000008">
    <property type="protein sequence ID" value="GAA1142330.1"/>
    <property type="molecule type" value="Genomic_DNA"/>
</dbReference>
<evidence type="ECO:0000256" key="1">
    <source>
        <dbReference type="SAM" id="Phobius"/>
    </source>
</evidence>
<evidence type="ECO:0008006" key="4">
    <source>
        <dbReference type="Google" id="ProtNLM"/>
    </source>
</evidence>
<proteinExistence type="predicted"/>
<feature type="transmembrane region" description="Helical" evidence="1">
    <location>
        <begin position="249"/>
        <end position="267"/>
    </location>
</feature>
<feature type="transmembrane region" description="Helical" evidence="1">
    <location>
        <begin position="493"/>
        <end position="518"/>
    </location>
</feature>
<reference evidence="2 3" key="1">
    <citation type="journal article" date="2019" name="Int. J. Syst. Evol. Microbiol.">
        <title>The Global Catalogue of Microorganisms (GCM) 10K type strain sequencing project: providing services to taxonomists for standard genome sequencing and annotation.</title>
        <authorList>
            <consortium name="The Broad Institute Genomics Platform"/>
            <consortium name="The Broad Institute Genome Sequencing Center for Infectious Disease"/>
            <person name="Wu L."/>
            <person name="Ma J."/>
        </authorList>
    </citation>
    <scope>NUCLEOTIDE SEQUENCE [LARGE SCALE GENOMIC DNA]</scope>
    <source>
        <strain evidence="2 3">JCM 11813</strain>
    </source>
</reference>
<feature type="transmembrane region" description="Helical" evidence="1">
    <location>
        <begin position="594"/>
        <end position="615"/>
    </location>
</feature>
<name>A0ABN1UD61_9ACTN</name>
<comment type="caution">
    <text evidence="2">The sequence shown here is derived from an EMBL/GenBank/DDBJ whole genome shotgun (WGS) entry which is preliminary data.</text>
</comment>
<keyword evidence="1" id="KW-0472">Membrane</keyword>
<dbReference type="Proteomes" id="UP001499979">
    <property type="component" value="Unassembled WGS sequence"/>
</dbReference>
<sequence length="628" mass="64431">MFDELAGAKPAPATLDVITGLPTIAGAADDTATSAREQVRPYALAGQVLAALLLVAAWMLLGLSRRREQLLASGLGLRPLELTLLAALEALLVCAVAVPAGLALARLGVVTAGPPTPADTSVTRDQVVRAATGAGAGLLLVALTAAASALATDRLDRVSRLGRGRVAVPWGTALTVVTAVVAFSVLTVGTTDRATTPLTTAFPFLVAATVAMLVIRGTAWLRARRATRARPGTPSWLAARRTGPVVREVVALAAVVAVALGLFAYTLTVRRGIDEGVADKTAALAGVATTIEVAEDFRAQGADRAVLPPLDGTTLVWRRNVGLPPGEIQVPLMAIDPTSFAGVADWGGSGDLDAGRALVPRLTTRAKGLPAILAGDTHLRAGDTTVIDLDSVSTVPMFVLGVVPAFPGSETEPGTVTVVLDSRRLFKLVPPDLDPRHKGASIDKPGALTSLVWSREPASDLRGRLAREDVATDGVVETAAAARIENGLVAATWAAGYALALGAVVLALALAAGLVLALRLADRDTVSDVLLGRMGYRSGDLARARAWELGYAVATAVVAAVLAAAVLVLAPSSIDAAAGIPPLTHPRPEASDLLWLLGVLAGLVLPAWLAGTLLTRRRPAAEVLRAGE</sequence>
<feature type="transmembrane region" description="Helical" evidence="1">
    <location>
        <begin position="201"/>
        <end position="221"/>
    </location>
</feature>
<feature type="transmembrane region" description="Helical" evidence="1">
    <location>
        <begin position="42"/>
        <end position="61"/>
    </location>
</feature>
<keyword evidence="3" id="KW-1185">Reference proteome</keyword>
<accession>A0ABN1UD61</accession>
<protein>
    <recommendedName>
        <fullName evidence="4">FtsX-like permease family protein</fullName>
    </recommendedName>
</protein>
<evidence type="ECO:0000313" key="3">
    <source>
        <dbReference type="Proteomes" id="UP001499979"/>
    </source>
</evidence>
<evidence type="ECO:0000313" key="2">
    <source>
        <dbReference type="EMBL" id="GAA1142330.1"/>
    </source>
</evidence>
<feature type="transmembrane region" description="Helical" evidence="1">
    <location>
        <begin position="82"/>
        <end position="107"/>
    </location>
</feature>